<dbReference type="InterPro" id="IPR050575">
    <property type="entry name" value="BMC_shell"/>
</dbReference>
<feature type="compositionally biased region" description="Basic and acidic residues" evidence="4">
    <location>
        <begin position="98"/>
        <end position="125"/>
    </location>
</feature>
<feature type="region of interest" description="Disordered" evidence="4">
    <location>
        <begin position="98"/>
        <end position="131"/>
    </location>
</feature>
<comment type="subcellular location">
    <subcellularLocation>
        <location evidence="1">Bacterial microcompartment</location>
    </subcellularLocation>
</comment>
<proteinExistence type="inferred from homology"/>
<dbReference type="SMART" id="SM00877">
    <property type="entry name" value="BMC"/>
    <property type="match status" value="1"/>
</dbReference>
<dbReference type="Gene3D" id="3.30.70.1710">
    <property type="match status" value="1"/>
</dbReference>
<evidence type="ECO:0000313" key="6">
    <source>
        <dbReference type="EMBL" id="SDY88356.1"/>
    </source>
</evidence>
<dbReference type="SUPFAM" id="SSF143414">
    <property type="entry name" value="CcmK-like"/>
    <property type="match status" value="1"/>
</dbReference>
<reference evidence="6 7" key="1">
    <citation type="submission" date="2016-10" db="EMBL/GenBank/DDBJ databases">
        <authorList>
            <person name="de Groot N.N."/>
        </authorList>
    </citation>
    <scope>NUCLEOTIDE SEQUENCE [LARGE SCALE GENOMIC DNA]</scope>
    <source>
        <strain evidence="6 7">DSM 21650</strain>
    </source>
</reference>
<dbReference type="AlphaFoldDB" id="A0A1H3NHG0"/>
<name>A0A1H3NHG0_9FIRM</name>
<dbReference type="InterPro" id="IPR037233">
    <property type="entry name" value="CcmK-like_sf"/>
</dbReference>
<dbReference type="GO" id="GO:0031469">
    <property type="term" value="C:bacterial microcompartment"/>
    <property type="evidence" value="ECO:0007669"/>
    <property type="project" value="UniProtKB-SubCell"/>
</dbReference>
<dbReference type="PROSITE" id="PS51930">
    <property type="entry name" value="BMC_2"/>
    <property type="match status" value="1"/>
</dbReference>
<evidence type="ECO:0000256" key="1">
    <source>
        <dbReference type="ARBA" id="ARBA00024322"/>
    </source>
</evidence>
<dbReference type="InterPro" id="IPR044872">
    <property type="entry name" value="CcmK/CsoS1_BMC"/>
</dbReference>
<dbReference type="CDD" id="cd07045">
    <property type="entry name" value="BMC_CcmK_like"/>
    <property type="match status" value="1"/>
</dbReference>
<protein>
    <submittedName>
        <fullName evidence="6">BMC domain-containing protein</fullName>
    </submittedName>
</protein>
<keyword evidence="2" id="KW-1283">Bacterial microcompartment</keyword>
<dbReference type="PANTHER" id="PTHR33941">
    <property type="entry name" value="PROPANEDIOL UTILIZATION PROTEIN PDUA"/>
    <property type="match status" value="1"/>
</dbReference>
<keyword evidence="7" id="KW-1185">Reference proteome</keyword>
<dbReference type="RefSeq" id="WP_091728413.1">
    <property type="nucleotide sequence ID" value="NZ_FNQE01000010.1"/>
</dbReference>
<feature type="domain" description="BMC" evidence="5">
    <location>
        <begin position="4"/>
        <end position="92"/>
    </location>
</feature>
<evidence type="ECO:0000313" key="7">
    <source>
        <dbReference type="Proteomes" id="UP000198625"/>
    </source>
</evidence>
<evidence type="ECO:0000259" key="5">
    <source>
        <dbReference type="PROSITE" id="PS51930"/>
    </source>
</evidence>
<dbReference type="EMBL" id="FNQE01000010">
    <property type="protein sequence ID" value="SDY88356.1"/>
    <property type="molecule type" value="Genomic_DNA"/>
</dbReference>
<organism evidence="6 7">
    <name type="scientific">Proteiniborus ethanoligenes</name>
    <dbReference type="NCBI Taxonomy" id="415015"/>
    <lineage>
        <taxon>Bacteria</taxon>
        <taxon>Bacillati</taxon>
        <taxon>Bacillota</taxon>
        <taxon>Clostridia</taxon>
        <taxon>Eubacteriales</taxon>
        <taxon>Proteiniborus</taxon>
    </lineage>
</organism>
<evidence type="ECO:0000256" key="4">
    <source>
        <dbReference type="SAM" id="MobiDB-lite"/>
    </source>
</evidence>
<dbReference type="STRING" id="415015.SAMN05660462_01131"/>
<evidence type="ECO:0000256" key="2">
    <source>
        <dbReference type="ARBA" id="ARBA00024446"/>
    </source>
</evidence>
<dbReference type="PANTHER" id="PTHR33941:SF11">
    <property type="entry name" value="BACTERIAL MICROCOMPARTMENT SHELL PROTEIN PDUJ"/>
    <property type="match status" value="1"/>
</dbReference>
<dbReference type="OrthoDB" id="9812608at2"/>
<dbReference type="Proteomes" id="UP000198625">
    <property type="component" value="Unassembled WGS sequence"/>
</dbReference>
<dbReference type="Pfam" id="PF00936">
    <property type="entry name" value="BMC"/>
    <property type="match status" value="1"/>
</dbReference>
<gene>
    <name evidence="6" type="ORF">SAMN05660462_01131</name>
</gene>
<evidence type="ECO:0000256" key="3">
    <source>
        <dbReference type="PROSITE-ProRule" id="PRU01278"/>
    </source>
</evidence>
<accession>A0A1H3NHG0</accession>
<sequence length="131" mass="13749">MKAALGLIETIGLTTAITALDAASKAADVKLVGYDKVIGVEKVVSVTINIAGEVAAVKAAVDAGVAAASRVGTVVSGHVIPRPHEEVDKLIKEFEKNLKEKKEKEKPVEKKTGNEEKTSNSEANKKKTSAK</sequence>
<comment type="similarity">
    <text evidence="3">Belongs to the bacterial microcompartments protein family.</text>
</comment>
<dbReference type="InterPro" id="IPR000249">
    <property type="entry name" value="BMC_dom"/>
</dbReference>